<comment type="cofactor">
    <cofactor evidence="8">
        <name>Zn(2+)</name>
        <dbReference type="ChEBI" id="CHEBI:29105"/>
    </cofactor>
    <text evidence="8">Binds 1 zinc ion per subunit.</text>
</comment>
<dbReference type="SUPFAM" id="SSF57716">
    <property type="entry name" value="Glucocorticoid receptor-like (DNA-binding domain)"/>
    <property type="match status" value="1"/>
</dbReference>
<keyword evidence="3 8" id="KW-0862">Zinc</keyword>
<dbReference type="Proteomes" id="UP000177521">
    <property type="component" value="Unassembled WGS sequence"/>
</dbReference>
<dbReference type="GO" id="GO:0003735">
    <property type="term" value="F:structural constituent of ribosome"/>
    <property type="evidence" value="ECO:0007669"/>
    <property type="project" value="InterPro"/>
</dbReference>
<keyword evidence="1 8" id="KW-0479">Metal-binding</keyword>
<comment type="function">
    <text evidence="8">Binds 16S rRNA, required for the assembly of 30S particles and may also be responsible for determining the conformation of the 16S rRNA at the A site.</text>
</comment>
<comment type="caution">
    <text evidence="9">The sequence shown here is derived from an EMBL/GenBank/DDBJ whole genome shotgun (WGS) entry which is preliminary data.</text>
</comment>
<dbReference type="GO" id="GO:0006412">
    <property type="term" value="P:translation"/>
    <property type="evidence" value="ECO:0007669"/>
    <property type="project" value="UniProtKB-UniRule"/>
</dbReference>
<feature type="binding site" evidence="8">
    <location>
        <position position="40"/>
    </location>
    <ligand>
        <name>Zn(2+)</name>
        <dbReference type="ChEBI" id="CHEBI:29105"/>
    </ligand>
</feature>
<dbReference type="NCBIfam" id="NF005974">
    <property type="entry name" value="PRK08061.1"/>
    <property type="match status" value="1"/>
</dbReference>
<dbReference type="PANTHER" id="PTHR19836:SF19">
    <property type="entry name" value="SMALL RIBOSOMAL SUBUNIT PROTEIN US14M"/>
    <property type="match status" value="1"/>
</dbReference>
<evidence type="ECO:0000256" key="2">
    <source>
        <dbReference type="ARBA" id="ARBA00022730"/>
    </source>
</evidence>
<keyword evidence="2 8" id="KW-0699">rRNA-binding</keyword>
<evidence type="ECO:0000256" key="1">
    <source>
        <dbReference type="ARBA" id="ARBA00022723"/>
    </source>
</evidence>
<feature type="binding site" evidence="8">
    <location>
        <position position="37"/>
    </location>
    <ligand>
        <name>Zn(2+)</name>
        <dbReference type="ChEBI" id="CHEBI:29105"/>
    </ligand>
</feature>
<keyword evidence="4 8" id="KW-0694">RNA-binding</keyword>
<organism evidence="9 10">
    <name type="scientific">Candidatus Abawacabacteria bacterium RIFCSPHIGHO2_01_FULL_46_8</name>
    <dbReference type="NCBI Taxonomy" id="1817815"/>
    <lineage>
        <taxon>Bacteria</taxon>
        <taxon>Candidatus Abawacaibacteriota</taxon>
    </lineage>
</organism>
<evidence type="ECO:0000256" key="5">
    <source>
        <dbReference type="ARBA" id="ARBA00022980"/>
    </source>
</evidence>
<dbReference type="AlphaFoldDB" id="A0A1F4XMI6"/>
<dbReference type="Gene3D" id="4.10.830.10">
    <property type="entry name" value="30s Ribosomal Protein S14, Chain N"/>
    <property type="match status" value="1"/>
</dbReference>
<evidence type="ECO:0000256" key="4">
    <source>
        <dbReference type="ARBA" id="ARBA00022884"/>
    </source>
</evidence>
<accession>A0A1F4XMI6</accession>
<feature type="binding site" evidence="8">
    <location>
        <position position="56"/>
    </location>
    <ligand>
        <name>Zn(2+)</name>
        <dbReference type="ChEBI" id="CHEBI:29105"/>
    </ligand>
</feature>
<keyword evidence="6 8" id="KW-0687">Ribonucleoprotein</keyword>
<dbReference type="GO" id="GO:0015935">
    <property type="term" value="C:small ribosomal subunit"/>
    <property type="evidence" value="ECO:0007669"/>
    <property type="project" value="TreeGrafter"/>
</dbReference>
<keyword evidence="5 8" id="KW-0689">Ribosomal protein</keyword>
<comment type="subunit">
    <text evidence="8">Part of the 30S ribosomal subunit. Contacts proteins S3 and S10.</text>
</comment>
<evidence type="ECO:0000256" key="3">
    <source>
        <dbReference type="ARBA" id="ARBA00022833"/>
    </source>
</evidence>
<dbReference type="InterPro" id="IPR001209">
    <property type="entry name" value="Ribosomal_uS14"/>
</dbReference>
<dbReference type="Pfam" id="PF00253">
    <property type="entry name" value="Ribosomal_S14"/>
    <property type="match status" value="1"/>
</dbReference>
<dbReference type="PROSITE" id="PS00527">
    <property type="entry name" value="RIBOSOMAL_S14"/>
    <property type="match status" value="1"/>
</dbReference>
<evidence type="ECO:0000313" key="9">
    <source>
        <dbReference type="EMBL" id="OGC82942.1"/>
    </source>
</evidence>
<dbReference type="HAMAP" id="MF_01364_B">
    <property type="entry name" value="Ribosomal_uS14_2_B"/>
    <property type="match status" value="1"/>
</dbReference>
<dbReference type="GO" id="GO:0005737">
    <property type="term" value="C:cytoplasm"/>
    <property type="evidence" value="ECO:0007669"/>
    <property type="project" value="UniProtKB-ARBA"/>
</dbReference>
<protein>
    <recommendedName>
        <fullName evidence="7 8">Small ribosomal subunit protein uS14</fullName>
    </recommendedName>
</protein>
<evidence type="ECO:0000256" key="8">
    <source>
        <dbReference type="HAMAP-Rule" id="MF_01364"/>
    </source>
</evidence>
<sequence>MARTALVVKDRRRIRKGLEAIKAGRKPKLGTRMHNRCLLCGRPKGYMRDFGICRICFREHARKGEIVGITKSSW</sequence>
<evidence type="ECO:0000256" key="7">
    <source>
        <dbReference type="ARBA" id="ARBA00035167"/>
    </source>
</evidence>
<dbReference type="EMBL" id="MEWS01000004">
    <property type="protein sequence ID" value="OGC82942.1"/>
    <property type="molecule type" value="Genomic_DNA"/>
</dbReference>
<comment type="similarity">
    <text evidence="8">Belongs to the universal ribosomal protein uS14 family. Zinc-binding uS14 subfamily.</text>
</comment>
<dbReference type="GO" id="GO:0008270">
    <property type="term" value="F:zinc ion binding"/>
    <property type="evidence" value="ECO:0007669"/>
    <property type="project" value="UniProtKB-UniRule"/>
</dbReference>
<reference evidence="9 10" key="1">
    <citation type="journal article" date="2016" name="Nat. Commun.">
        <title>Thousands of microbial genomes shed light on interconnected biogeochemical processes in an aquifer system.</title>
        <authorList>
            <person name="Anantharaman K."/>
            <person name="Brown C.T."/>
            <person name="Hug L.A."/>
            <person name="Sharon I."/>
            <person name="Castelle C.J."/>
            <person name="Probst A.J."/>
            <person name="Thomas B.C."/>
            <person name="Singh A."/>
            <person name="Wilkins M.J."/>
            <person name="Karaoz U."/>
            <person name="Brodie E.L."/>
            <person name="Williams K.H."/>
            <person name="Hubbard S.S."/>
            <person name="Banfield J.F."/>
        </authorList>
    </citation>
    <scope>NUCLEOTIDE SEQUENCE [LARGE SCALE GENOMIC DNA]</scope>
</reference>
<evidence type="ECO:0000313" key="10">
    <source>
        <dbReference type="Proteomes" id="UP000177521"/>
    </source>
</evidence>
<feature type="binding site" evidence="8">
    <location>
        <position position="53"/>
    </location>
    <ligand>
        <name>Zn(2+)</name>
        <dbReference type="ChEBI" id="CHEBI:29105"/>
    </ligand>
</feature>
<dbReference type="InterPro" id="IPR043140">
    <property type="entry name" value="Ribosomal_uS14_sf"/>
</dbReference>
<name>A0A1F4XMI6_9BACT</name>
<dbReference type="InterPro" id="IPR018271">
    <property type="entry name" value="Ribosomal_uS14_CS"/>
</dbReference>
<gene>
    <name evidence="8 9" type="primary">rpsN</name>
    <name evidence="8" type="synonym">rpsZ</name>
    <name evidence="9" type="ORF">A2788_00950</name>
</gene>
<dbReference type="PANTHER" id="PTHR19836">
    <property type="entry name" value="30S RIBOSOMAL PROTEIN S14"/>
    <property type="match status" value="1"/>
</dbReference>
<dbReference type="InterPro" id="IPR023053">
    <property type="entry name" value="Ribosomal_uS14_bact"/>
</dbReference>
<proteinExistence type="inferred from homology"/>
<evidence type="ECO:0000256" key="6">
    <source>
        <dbReference type="ARBA" id="ARBA00023274"/>
    </source>
</evidence>
<dbReference type="GO" id="GO:0019843">
    <property type="term" value="F:rRNA binding"/>
    <property type="evidence" value="ECO:0007669"/>
    <property type="project" value="UniProtKB-UniRule"/>
</dbReference>